<feature type="repeat" description="TPR" evidence="2">
    <location>
        <begin position="666"/>
        <end position="699"/>
    </location>
</feature>
<gene>
    <name evidence="5" type="ORF">TJEJU_2918</name>
</gene>
<dbReference type="Proteomes" id="UP000215214">
    <property type="component" value="Chromosome TJEJU"/>
</dbReference>
<dbReference type="SUPFAM" id="SSF48452">
    <property type="entry name" value="TPR-like"/>
    <property type="match status" value="1"/>
</dbReference>
<feature type="domain" description="Cytochrome c-552/4" evidence="4">
    <location>
        <begin position="51"/>
        <end position="75"/>
    </location>
</feature>
<evidence type="ECO:0000256" key="1">
    <source>
        <dbReference type="ARBA" id="ARBA00022729"/>
    </source>
</evidence>
<dbReference type="SUPFAM" id="SSF48695">
    <property type="entry name" value="Multiheme cytochromes"/>
    <property type="match status" value="1"/>
</dbReference>
<keyword evidence="2" id="KW-0802">TPR repeat</keyword>
<dbReference type="Gene3D" id="1.25.10.10">
    <property type="entry name" value="Leucine-rich Repeat Variant"/>
    <property type="match status" value="1"/>
</dbReference>
<accession>A0A238UBJ9</accession>
<evidence type="ECO:0000256" key="2">
    <source>
        <dbReference type="PROSITE-ProRule" id="PRU00339"/>
    </source>
</evidence>
<reference evidence="5 6" key="1">
    <citation type="submission" date="2017-07" db="EMBL/GenBank/DDBJ databases">
        <authorList>
            <person name="Sun Z.S."/>
            <person name="Albrecht U."/>
            <person name="Echele G."/>
            <person name="Lee C.C."/>
        </authorList>
    </citation>
    <scope>NUCLEOTIDE SEQUENCE [LARGE SCALE GENOMIC DNA]</scope>
    <source>
        <strain evidence="6">type strain: KCTC 22618</strain>
    </source>
</reference>
<dbReference type="InterPro" id="IPR011989">
    <property type="entry name" value="ARM-like"/>
</dbReference>
<dbReference type="KEGG" id="tje:TJEJU_2918"/>
<organism evidence="5 6">
    <name type="scientific">Tenacibaculum jejuense</name>
    <dbReference type="NCBI Taxonomy" id="584609"/>
    <lineage>
        <taxon>Bacteria</taxon>
        <taxon>Pseudomonadati</taxon>
        <taxon>Bacteroidota</taxon>
        <taxon>Flavobacteriia</taxon>
        <taxon>Flavobacteriales</taxon>
        <taxon>Flavobacteriaceae</taxon>
        <taxon>Tenacibaculum</taxon>
    </lineage>
</organism>
<dbReference type="PANTHER" id="PTHR35038:SF8">
    <property type="entry name" value="C-TYPE POLYHEME CYTOCHROME OMCC"/>
    <property type="match status" value="1"/>
</dbReference>
<dbReference type="PROSITE" id="PS51257">
    <property type="entry name" value="PROKAR_LIPOPROTEIN"/>
    <property type="match status" value="1"/>
</dbReference>
<dbReference type="EMBL" id="LT899436">
    <property type="protein sequence ID" value="SNR16587.1"/>
    <property type="molecule type" value="Genomic_DNA"/>
</dbReference>
<feature type="domain" description="Cytochrome c-552/4" evidence="4">
    <location>
        <begin position="181"/>
        <end position="219"/>
    </location>
</feature>
<dbReference type="SMART" id="SM00028">
    <property type="entry name" value="TPR"/>
    <property type="match status" value="5"/>
</dbReference>
<dbReference type="Pfam" id="PF13435">
    <property type="entry name" value="Cytochrome_C554"/>
    <property type="match status" value="2"/>
</dbReference>
<evidence type="ECO:0000259" key="4">
    <source>
        <dbReference type="Pfam" id="PF13435"/>
    </source>
</evidence>
<dbReference type="AlphaFoldDB" id="A0A238UBJ9"/>
<evidence type="ECO:0000313" key="5">
    <source>
        <dbReference type="EMBL" id="SNR16587.1"/>
    </source>
</evidence>
<dbReference type="Pfam" id="PF09699">
    <property type="entry name" value="Paired_CXXCH_1"/>
    <property type="match status" value="1"/>
</dbReference>
<name>A0A238UBJ9_9FLAO</name>
<feature type="domain" description="Doubled CXXCH motif" evidence="3">
    <location>
        <begin position="317"/>
        <end position="345"/>
    </location>
</feature>
<evidence type="ECO:0000313" key="6">
    <source>
        <dbReference type="Proteomes" id="UP000215214"/>
    </source>
</evidence>
<evidence type="ECO:0000259" key="3">
    <source>
        <dbReference type="Pfam" id="PF09699"/>
    </source>
</evidence>
<protein>
    <submittedName>
        <fullName evidence="5">Uncharacterized protein</fullName>
    </submittedName>
</protein>
<dbReference type="Pfam" id="PF14559">
    <property type="entry name" value="TPR_19"/>
    <property type="match status" value="1"/>
</dbReference>
<dbReference type="Gene3D" id="1.10.1130.10">
    <property type="entry name" value="Flavocytochrome C3, Chain A"/>
    <property type="match status" value="3"/>
</dbReference>
<proteinExistence type="predicted"/>
<dbReference type="InterPro" id="IPR036280">
    <property type="entry name" value="Multihaem_cyt_sf"/>
</dbReference>
<keyword evidence="1" id="KW-0732">Signal</keyword>
<feature type="repeat" description="TPR" evidence="2">
    <location>
        <begin position="598"/>
        <end position="631"/>
    </location>
</feature>
<dbReference type="InterPro" id="IPR010177">
    <property type="entry name" value="Paired_CXXCH_1"/>
</dbReference>
<dbReference type="RefSeq" id="WP_231970199.1">
    <property type="nucleotide sequence ID" value="NZ_LT899436.1"/>
</dbReference>
<dbReference type="InterPro" id="IPR051829">
    <property type="entry name" value="Multiheme_Cytochr_ET"/>
</dbReference>
<dbReference type="PROSITE" id="PS50005">
    <property type="entry name" value="TPR"/>
    <property type="match status" value="2"/>
</dbReference>
<dbReference type="InterPro" id="IPR011990">
    <property type="entry name" value="TPR-like_helical_dom_sf"/>
</dbReference>
<keyword evidence="6" id="KW-1185">Reference proteome</keyword>
<dbReference type="Gene3D" id="1.25.40.10">
    <property type="entry name" value="Tetratricopeptide repeat domain"/>
    <property type="match status" value="1"/>
</dbReference>
<sequence>MKLIQYIFLWIVCSCIILSCKEKNAYKSVSSVAKEYPYDKLTDDLFLGDKKCKECHQEEFKEWKGSHHDKAMQIADSLTVLGNFNDTTFVSQDVKSRFFKKGKDFYVNTEGPDGNYHDYKIEYTFGVFPLQQYIVKFPNGRFQCLRTAWDCKEEKWFDLYPDFKVVHSEWLHWSRGGLNWNMMCADCHSTNVRKNYIQETDSYNTQYSLINVSCEACHGPGKQHVNDVVNLGEKYKATGTFFMTSETSPKELVDQCARCHMRREQFSEAYDYKGTMLDHYFPQLIEEGRYHADGQILDEVYVYGSFVQSKMYENNITCTNCHNAHSLELKFEGNKLCAQCHDSQKYNTTEHHAHPENSEGAKCVNCHMPGKYYMGNDFRRDHSLRVPRPDLSLKYNTPNACTNCHNDKDNQWAWSSFKKLYGEVDSIHFSEKLIPGIKGILNGHTELLSLVKDDKYPEIVRASAAKALSNYNTTVFVKEYIDLLNDDSPLVRAVSVDALSEINNQNYISYFFPLLKDPKRSVRIKAFYGLSSFPKGQIPESYKTDYDTVEKEFWKHINTNSDFVGGRVKKANYYLKKGEFQKGIQGYVDALKIDELNNSLRLTLANLYYQNRAFSKAESLFKKVIALEPDFGPVYYSLALLLAEQNRTDEAIVALKKSQIKMPENTRVYYNLSLLYDKKGDTVNAEKILYEGLKIDKNNESLLYALAYQFYTKEKYKKAKPIIEKLIKAHPENPQYMRFLDELKTKL</sequence>
<dbReference type="PANTHER" id="PTHR35038">
    <property type="entry name" value="DISSIMILATORY SULFITE REDUCTASE SIRA"/>
    <property type="match status" value="1"/>
</dbReference>
<dbReference type="InterPro" id="IPR019734">
    <property type="entry name" value="TPR_rpt"/>
</dbReference>
<dbReference type="InterPro" id="IPR023155">
    <property type="entry name" value="Cyt_c-552/4"/>
</dbReference>